<reference evidence="3 4" key="1">
    <citation type="journal article" date="2016" name="Sci. Rep.">
        <title>Genomic and phenotypic characterization of the species Acinetobacter venetianus.</title>
        <authorList>
            <person name="Fondi M."/>
            <person name="Maida I."/>
            <person name="Perrin E."/>
            <person name="Orlandini V."/>
            <person name="La Torre L."/>
            <person name="Bosi E."/>
            <person name="Negroni A."/>
            <person name="Zanaroli G."/>
            <person name="Fava F."/>
            <person name="Decorosi F."/>
            <person name="Giovannetti L."/>
            <person name="Viti C."/>
            <person name="Vaneechoutte M."/>
            <person name="Dijkshoorn L."/>
            <person name="Fani R."/>
        </authorList>
    </citation>
    <scope>NUCLEOTIDE SEQUENCE [LARGE SCALE GENOMIC DNA]</scope>
    <source>
        <strain evidence="3 4">LUH5627</strain>
    </source>
</reference>
<dbReference type="AlphaFoldDB" id="A0A150HZL1"/>
<evidence type="ECO:0000313" key="4">
    <source>
        <dbReference type="Proteomes" id="UP000075680"/>
    </source>
</evidence>
<gene>
    <name evidence="3" type="ORF">AVENLUH5627_00970</name>
</gene>
<dbReference type="RefSeq" id="WP_061518342.1">
    <property type="nucleotide sequence ID" value="NZ_CM125582.1"/>
</dbReference>
<keyword evidence="2" id="KW-1133">Transmembrane helix</keyword>
<dbReference type="PATRIC" id="fig|52133.18.peg.1004"/>
<sequence length="115" mass="13997">MNKLYIILGGVVLLMIVIVWKTNSERIAREQEYQQKALQHMQKMAELETERRAKLAQEAIDRERKERQRVDENAKAKRESEKYMQYERQAEEDGYSENQHLMEQESLRYFYDSDY</sequence>
<protein>
    <submittedName>
        <fullName evidence="3">Uncharacterized protein</fullName>
    </submittedName>
</protein>
<name>A0A150HZL1_9GAMM</name>
<dbReference type="EMBL" id="JRUE01000085">
    <property type="protein sequence ID" value="KXZ72721.1"/>
    <property type="molecule type" value="Genomic_DNA"/>
</dbReference>
<accession>A0A150HZL1</accession>
<feature type="transmembrane region" description="Helical" evidence="2">
    <location>
        <begin position="6"/>
        <end position="23"/>
    </location>
</feature>
<proteinExistence type="predicted"/>
<evidence type="ECO:0000256" key="1">
    <source>
        <dbReference type="SAM" id="MobiDB-lite"/>
    </source>
</evidence>
<comment type="caution">
    <text evidence="3">The sequence shown here is derived from an EMBL/GenBank/DDBJ whole genome shotgun (WGS) entry which is preliminary data.</text>
</comment>
<dbReference type="Proteomes" id="UP000075680">
    <property type="component" value="Unassembled WGS sequence"/>
</dbReference>
<evidence type="ECO:0000313" key="3">
    <source>
        <dbReference type="EMBL" id="KXZ72721.1"/>
    </source>
</evidence>
<organism evidence="3 4">
    <name type="scientific">Acinetobacter venetianus</name>
    <dbReference type="NCBI Taxonomy" id="52133"/>
    <lineage>
        <taxon>Bacteria</taxon>
        <taxon>Pseudomonadati</taxon>
        <taxon>Pseudomonadota</taxon>
        <taxon>Gammaproteobacteria</taxon>
        <taxon>Moraxellales</taxon>
        <taxon>Moraxellaceae</taxon>
        <taxon>Acinetobacter</taxon>
    </lineage>
</organism>
<evidence type="ECO:0000256" key="2">
    <source>
        <dbReference type="SAM" id="Phobius"/>
    </source>
</evidence>
<feature type="region of interest" description="Disordered" evidence="1">
    <location>
        <begin position="61"/>
        <end position="83"/>
    </location>
</feature>
<keyword evidence="2" id="KW-0812">Transmembrane</keyword>
<keyword evidence="2" id="KW-0472">Membrane</keyword>